<proteinExistence type="predicted"/>
<dbReference type="HOGENOM" id="CLU_1204714_0_0_1"/>
<dbReference type="GO" id="GO:0032153">
    <property type="term" value="C:cell division site"/>
    <property type="evidence" value="ECO:0007669"/>
    <property type="project" value="TreeGrafter"/>
</dbReference>
<name>A0A0D0UVV9_9TREE</name>
<dbReference type="GO" id="GO:0005886">
    <property type="term" value="C:plasma membrane"/>
    <property type="evidence" value="ECO:0007669"/>
    <property type="project" value="InterPro"/>
</dbReference>
<dbReference type="Pfam" id="PF06687">
    <property type="entry name" value="SUR7"/>
    <property type="match status" value="1"/>
</dbReference>
<reference evidence="2 3" key="1">
    <citation type="submission" date="2015-01" db="EMBL/GenBank/DDBJ databases">
        <title>The Genome Sequence of Cryptococcus gattii Ram5.</title>
        <authorList>
            <consortium name="The Broad Institute Genomics Platform"/>
            <person name="Cuomo C."/>
            <person name="Litvintseva A."/>
            <person name="Chen Y."/>
            <person name="Heitman J."/>
            <person name="Sun S."/>
            <person name="Springer D."/>
            <person name="Dromer F."/>
            <person name="Young S."/>
            <person name="Zeng Q."/>
            <person name="Gargeya S."/>
            <person name="Abouelleil A."/>
            <person name="Alvarado L."/>
            <person name="Chapman S.B."/>
            <person name="Gainer-Dewar J."/>
            <person name="Goldberg J."/>
            <person name="Griggs A."/>
            <person name="Gujja S."/>
            <person name="Hansen M."/>
            <person name="Howarth C."/>
            <person name="Imamovic A."/>
            <person name="Larimer J."/>
            <person name="Murphy C."/>
            <person name="Naylor J."/>
            <person name="Pearson M."/>
            <person name="Priest M."/>
            <person name="Roberts A."/>
            <person name="Saif S."/>
            <person name="Shea T."/>
            <person name="Sykes S."/>
            <person name="Wortman J."/>
            <person name="Nusbaum C."/>
            <person name="Birren B."/>
        </authorList>
    </citation>
    <scope>NUCLEOTIDE SEQUENCE [LARGE SCALE GENOMIC DNA]</scope>
    <source>
        <strain evidence="2 3">Ram5</strain>
    </source>
</reference>
<protein>
    <submittedName>
        <fullName evidence="2">Uncharacterized protein</fullName>
    </submittedName>
</protein>
<feature type="transmembrane region" description="Helical" evidence="1">
    <location>
        <begin position="130"/>
        <end position="147"/>
    </location>
</feature>
<sequence>MAFIYKLPYGAHVIILFILSLASLVLIILCTFSSPFIPSISWLRNSSLAGDTTFGSFGWCSPGYCLQNRVGYEYGTQINKALTGGMMLWPIAIIFVFLTVLSVLPLLFVHESRALPTVGNRMFFLIMERIGTTITVAAWVFSIYGWSIARRAFEVSNVETHLGSATWMGLTAAILMIILFIIGWPPEAWDGSSTRANDGAGAIGVPVPPGVPANGYYHYKRTTTREVVPRY</sequence>
<keyword evidence="1" id="KW-0472">Membrane</keyword>
<evidence type="ECO:0000313" key="2">
    <source>
        <dbReference type="EMBL" id="KIR39356.1"/>
    </source>
</evidence>
<dbReference type="AlphaFoldDB" id="A0A0D0UVV9"/>
<keyword evidence="3" id="KW-1185">Reference proteome</keyword>
<evidence type="ECO:0000256" key="1">
    <source>
        <dbReference type="SAM" id="Phobius"/>
    </source>
</evidence>
<dbReference type="GO" id="GO:0035838">
    <property type="term" value="C:growing cell tip"/>
    <property type="evidence" value="ECO:0007669"/>
    <property type="project" value="TreeGrafter"/>
</dbReference>
<keyword evidence="1" id="KW-0812">Transmembrane</keyword>
<dbReference type="Proteomes" id="UP000053392">
    <property type="component" value="Unassembled WGS sequence"/>
</dbReference>
<dbReference type="PANTHER" id="PTHR28013">
    <property type="entry name" value="PROTEIN DCV1-RELATED"/>
    <property type="match status" value="1"/>
</dbReference>
<gene>
    <name evidence="2" type="ORF">I313_04957</name>
</gene>
<feature type="transmembrane region" description="Helical" evidence="1">
    <location>
        <begin position="87"/>
        <end position="109"/>
    </location>
</feature>
<organism evidence="2 3">
    <name type="scientific">Cryptococcus deuterogattii Ram5</name>
    <dbReference type="NCBI Taxonomy" id="1296110"/>
    <lineage>
        <taxon>Eukaryota</taxon>
        <taxon>Fungi</taxon>
        <taxon>Dikarya</taxon>
        <taxon>Basidiomycota</taxon>
        <taxon>Agaricomycotina</taxon>
        <taxon>Tremellomycetes</taxon>
        <taxon>Tremellales</taxon>
        <taxon>Cryptococcaceae</taxon>
        <taxon>Cryptococcus</taxon>
        <taxon>Cryptococcus gattii species complex</taxon>
    </lineage>
</organism>
<dbReference type="InterPro" id="IPR009571">
    <property type="entry name" value="SUR7/Rim9-like_fungi"/>
</dbReference>
<feature type="transmembrane region" description="Helical" evidence="1">
    <location>
        <begin position="167"/>
        <end position="185"/>
    </location>
</feature>
<dbReference type="InterPro" id="IPR051380">
    <property type="entry name" value="pH-response_reg_palI/RIM9"/>
</dbReference>
<keyword evidence="1" id="KW-1133">Transmembrane helix</keyword>
<accession>A0A0D0UVV9</accession>
<feature type="transmembrane region" description="Helical" evidence="1">
    <location>
        <begin position="12"/>
        <end position="37"/>
    </location>
</feature>
<dbReference type="EMBL" id="KN847907">
    <property type="protein sequence ID" value="KIR39356.1"/>
    <property type="molecule type" value="Genomic_DNA"/>
</dbReference>
<dbReference type="PANTHER" id="PTHR28013:SF4">
    <property type="entry name" value="MARVEL DOMAIN-CONTAINING PROTEIN"/>
    <property type="match status" value="1"/>
</dbReference>
<dbReference type="OrthoDB" id="2589196at2759"/>
<evidence type="ECO:0000313" key="3">
    <source>
        <dbReference type="Proteomes" id="UP000053392"/>
    </source>
</evidence>